<proteinExistence type="inferred from homology"/>
<dbReference type="PANTHER" id="PTHR32054:SF31">
    <property type="entry name" value="PROTEIN WEAK CHLOROPLAST MOVEMENT UNDER BLUE LIGHT 1"/>
    <property type="match status" value="1"/>
</dbReference>
<dbReference type="RefSeq" id="XP_008806185.1">
    <property type="nucleotide sequence ID" value="XM_008807963.3"/>
</dbReference>
<feature type="coiled-coil region" evidence="3">
    <location>
        <begin position="696"/>
        <end position="733"/>
    </location>
</feature>
<dbReference type="PANTHER" id="PTHR32054">
    <property type="entry name" value="HEAVY CHAIN, PUTATIVE, EXPRESSED-RELATED-RELATED"/>
    <property type="match status" value="1"/>
</dbReference>
<reference evidence="6" key="1">
    <citation type="submission" date="2025-08" db="UniProtKB">
        <authorList>
            <consortium name="RefSeq"/>
        </authorList>
    </citation>
    <scope>IDENTIFICATION</scope>
    <source>
        <tissue evidence="6">Young leaves</tissue>
    </source>
</reference>
<feature type="coiled-coil region" evidence="3">
    <location>
        <begin position="485"/>
        <end position="519"/>
    </location>
</feature>
<protein>
    <submittedName>
        <fullName evidence="6">Protein WEAK CHLOROPLAST MOVEMENT UNDER BLUE LIGHT 1-like</fullName>
    </submittedName>
</protein>
<keyword evidence="2 3" id="KW-0175">Coiled coil</keyword>
<evidence type="ECO:0000256" key="3">
    <source>
        <dbReference type="SAM" id="Coils"/>
    </source>
</evidence>
<dbReference type="GO" id="GO:0005829">
    <property type="term" value="C:cytosol"/>
    <property type="evidence" value="ECO:0007669"/>
    <property type="project" value="TreeGrafter"/>
</dbReference>
<dbReference type="InterPro" id="IPR008545">
    <property type="entry name" value="Web"/>
</dbReference>
<feature type="coiled-coil region" evidence="3">
    <location>
        <begin position="576"/>
        <end position="624"/>
    </location>
</feature>
<feature type="compositionally biased region" description="Low complexity" evidence="4">
    <location>
        <begin position="9"/>
        <end position="25"/>
    </location>
</feature>
<name>A0A8B7CU93_PHODC</name>
<dbReference type="Proteomes" id="UP000228380">
    <property type="component" value="Unplaced"/>
</dbReference>
<evidence type="ECO:0000256" key="4">
    <source>
        <dbReference type="SAM" id="MobiDB-lite"/>
    </source>
</evidence>
<gene>
    <name evidence="6" type="primary">LOC103718947</name>
</gene>
<dbReference type="OrthoDB" id="1931671at2759"/>
<comment type="similarity">
    <text evidence="1">Belongs to the WEB family.</text>
</comment>
<dbReference type="GO" id="GO:0009903">
    <property type="term" value="P:chloroplast avoidance movement"/>
    <property type="evidence" value="ECO:0007669"/>
    <property type="project" value="TreeGrafter"/>
</dbReference>
<evidence type="ECO:0000256" key="2">
    <source>
        <dbReference type="ARBA" id="ARBA00023054"/>
    </source>
</evidence>
<evidence type="ECO:0000313" key="6">
    <source>
        <dbReference type="RefSeq" id="XP_008806185.1"/>
    </source>
</evidence>
<sequence length="833" mass="92580">MEEAKDTEGNSSGGSSIVPSSSLQGPINPEPPTFLILDEIIDVNNQNRAVIKDSELLLNNVHDGLPPIQMASSSLEILNELQIACKDAISSPSEGASLPLPHTLDQSEESDHEQSHKSEDENTVIVDDVQTNNGYTASSKLRESEPRLHVLTSKLNHSQVEIGSTQKKASKLSDHLKQVVENRGLIDTAAPFESVKEAVTKFGGHGDWKSQKATNLQKQQHIQLELEKIQVEIPKYKEQSEIAEDAKAEVLKALDSTRRLVEELKLSLEKAQTQEALAKQDSELAELRLKEMEQGIVSDASIATKTQVEVAKERHLTAVAELKSAKDELEALQREFVTIVNVRDVAIEKAGESISAFKEIEKTVEDLTLELITTKELLESSQAGHLDAEEQRTSGTLTWERDKLNWEKELKQAEGELQHLNMQFSLVDDLKSKLDTASTLLFSLKAEFAAYMEAKMNQESDSIEEEKPADEEGQTMTTLTNAQAKLALTKELGEVKTDIENARDEVNRLRVAASSLKSELEREATALTTMKQREGLASVSISSLVAELNRTNSEVELILTKEKEAQEKMVDVPKMLQQAAQEADQAKSVAHLAREELRQAKEEAEQAKAAVGTMETRLDAALKETEAAEASEKLALLAVKALEKSKEAADLDTNDSTNGVTLPLDEYYTLSKKVHEAEELANQRVISAIEQIKSAKESESRCLEGLEEAHRKIEEKKKALRDAVEKAEKAKEGKLGVEQELRKWRADHELQRKASDAAQGLADSSYFEETREPNILVNEEETAPHDSPPTSSPREHSQWNEAINAMPEPKVRRRSFFPRIVMFLARKKAQSLK</sequence>
<evidence type="ECO:0000313" key="5">
    <source>
        <dbReference type="Proteomes" id="UP000228380"/>
    </source>
</evidence>
<dbReference type="GeneID" id="103718947"/>
<dbReference type="Pfam" id="PF05701">
    <property type="entry name" value="WEMBL"/>
    <property type="match status" value="1"/>
</dbReference>
<dbReference type="GO" id="GO:0009904">
    <property type="term" value="P:chloroplast accumulation movement"/>
    <property type="evidence" value="ECO:0007669"/>
    <property type="project" value="TreeGrafter"/>
</dbReference>
<accession>A0A8B7CU93</accession>
<feature type="region of interest" description="Disordered" evidence="4">
    <location>
        <begin position="1"/>
        <end position="30"/>
    </location>
</feature>
<organism evidence="5 6">
    <name type="scientific">Phoenix dactylifera</name>
    <name type="common">Date palm</name>
    <dbReference type="NCBI Taxonomy" id="42345"/>
    <lineage>
        <taxon>Eukaryota</taxon>
        <taxon>Viridiplantae</taxon>
        <taxon>Streptophyta</taxon>
        <taxon>Embryophyta</taxon>
        <taxon>Tracheophyta</taxon>
        <taxon>Spermatophyta</taxon>
        <taxon>Magnoliopsida</taxon>
        <taxon>Liliopsida</taxon>
        <taxon>Arecaceae</taxon>
        <taxon>Coryphoideae</taxon>
        <taxon>Phoeniceae</taxon>
        <taxon>Phoenix</taxon>
    </lineage>
</organism>
<feature type="region of interest" description="Disordered" evidence="4">
    <location>
        <begin position="777"/>
        <end position="810"/>
    </location>
</feature>
<dbReference type="KEGG" id="pda:103718947"/>
<dbReference type="AlphaFoldDB" id="A0A8B7CU93"/>
<feature type="region of interest" description="Disordered" evidence="4">
    <location>
        <begin position="92"/>
        <end position="121"/>
    </location>
</feature>
<feature type="coiled-coil region" evidence="3">
    <location>
        <begin position="226"/>
        <end position="342"/>
    </location>
</feature>
<keyword evidence="5" id="KW-1185">Reference proteome</keyword>
<evidence type="ECO:0000256" key="1">
    <source>
        <dbReference type="ARBA" id="ARBA00005485"/>
    </source>
</evidence>